<gene>
    <name evidence="4" type="primary">LOC117646664</name>
</gene>
<evidence type="ECO:0000313" key="3">
    <source>
        <dbReference type="Proteomes" id="UP000515158"/>
    </source>
</evidence>
<dbReference type="InterPro" id="IPR031941">
    <property type="entry name" value="DUF4773"/>
</dbReference>
<feature type="compositionally biased region" description="Low complexity" evidence="1">
    <location>
        <begin position="215"/>
        <end position="229"/>
    </location>
</feature>
<dbReference type="PANTHER" id="PTHR36299">
    <property type="entry name" value="AGAP008005-PA"/>
    <property type="match status" value="1"/>
</dbReference>
<reference evidence="4" key="1">
    <citation type="submission" date="2025-08" db="UniProtKB">
        <authorList>
            <consortium name="RefSeq"/>
        </authorList>
    </citation>
    <scope>IDENTIFICATION</scope>
    <source>
        <tissue evidence="4">Total insect</tissue>
    </source>
</reference>
<evidence type="ECO:0000313" key="4">
    <source>
        <dbReference type="RefSeq" id="XP_034243675.1"/>
    </source>
</evidence>
<feature type="region of interest" description="Disordered" evidence="1">
    <location>
        <begin position="131"/>
        <end position="167"/>
    </location>
</feature>
<dbReference type="PANTHER" id="PTHR36299:SF2">
    <property type="entry name" value="DUF4773 DOMAIN-CONTAINING PROTEIN"/>
    <property type="match status" value="1"/>
</dbReference>
<dbReference type="Pfam" id="PF15998">
    <property type="entry name" value="DUF4773"/>
    <property type="match status" value="1"/>
</dbReference>
<dbReference type="Proteomes" id="UP000515158">
    <property type="component" value="Unplaced"/>
</dbReference>
<dbReference type="AlphaFoldDB" id="A0A6P8Z128"/>
<accession>A0A6P8Z128</accession>
<dbReference type="InParanoid" id="A0A6P8Z128"/>
<sequence>MCCLDFNMTYIDLGGPGCVRLRYLGQDAGVAMNVSYGDSLLHSEVVKDSSPSGTCMDILSSLAQVCARFTSLAAMAPAAPSAATPQAESAAEGSGDGMKRGCLQLEPTLLGEVQAAYPVGCFRMTPQAMTMEPQAAPSQPEEGQAGQAEGQGAAAGAAGTTEAPTTPTDISAESLMAAVSETAEQGIDLLTNWLGLALEEDNNSTTTEGQDGQDASTTTAAPEESASARAYRRNRVSLSL</sequence>
<proteinExistence type="predicted"/>
<feature type="compositionally biased region" description="Polar residues" evidence="1">
    <location>
        <begin position="203"/>
        <end position="214"/>
    </location>
</feature>
<feature type="region of interest" description="Disordered" evidence="1">
    <location>
        <begin position="200"/>
        <end position="240"/>
    </location>
</feature>
<dbReference type="OrthoDB" id="6590335at2759"/>
<feature type="compositionally biased region" description="Low complexity" evidence="1">
    <location>
        <begin position="139"/>
        <end position="167"/>
    </location>
</feature>
<feature type="domain" description="DUF4773" evidence="2">
    <location>
        <begin position="2"/>
        <end position="74"/>
    </location>
</feature>
<evidence type="ECO:0000259" key="2">
    <source>
        <dbReference type="Pfam" id="PF15998"/>
    </source>
</evidence>
<keyword evidence="3" id="KW-1185">Reference proteome</keyword>
<organism evidence="4">
    <name type="scientific">Thrips palmi</name>
    <name type="common">Melon thrips</name>
    <dbReference type="NCBI Taxonomy" id="161013"/>
    <lineage>
        <taxon>Eukaryota</taxon>
        <taxon>Metazoa</taxon>
        <taxon>Ecdysozoa</taxon>
        <taxon>Arthropoda</taxon>
        <taxon>Hexapoda</taxon>
        <taxon>Insecta</taxon>
        <taxon>Pterygota</taxon>
        <taxon>Neoptera</taxon>
        <taxon>Paraneoptera</taxon>
        <taxon>Thysanoptera</taxon>
        <taxon>Terebrantia</taxon>
        <taxon>Thripoidea</taxon>
        <taxon>Thripidae</taxon>
        <taxon>Thrips</taxon>
    </lineage>
</organism>
<name>A0A6P8Z128_THRPL</name>
<evidence type="ECO:0000256" key="1">
    <source>
        <dbReference type="SAM" id="MobiDB-lite"/>
    </source>
</evidence>
<dbReference type="RefSeq" id="XP_034243675.1">
    <property type="nucleotide sequence ID" value="XM_034387784.1"/>
</dbReference>
<dbReference type="KEGG" id="tpal:117646664"/>
<protein>
    <submittedName>
        <fullName evidence="4">Uncharacterized protein LOC117646664</fullName>
    </submittedName>
</protein>
<dbReference type="GeneID" id="117646664"/>
<feature type="compositionally biased region" description="Basic residues" evidence="1">
    <location>
        <begin position="230"/>
        <end position="240"/>
    </location>
</feature>